<keyword evidence="1" id="KW-0863">Zinc-finger</keyword>
<keyword evidence="1" id="KW-0479">Metal-binding</keyword>
<dbReference type="PROSITE" id="PS50089">
    <property type="entry name" value="ZF_RING_2"/>
    <property type="match status" value="1"/>
</dbReference>
<keyword evidence="5" id="KW-1185">Reference proteome</keyword>
<evidence type="ECO:0000313" key="4">
    <source>
        <dbReference type="EMBL" id="KAF2030718.1"/>
    </source>
</evidence>
<dbReference type="InterPro" id="IPR013083">
    <property type="entry name" value="Znf_RING/FYVE/PHD"/>
</dbReference>
<evidence type="ECO:0000259" key="3">
    <source>
        <dbReference type="PROSITE" id="PS50089"/>
    </source>
</evidence>
<feature type="domain" description="RING-type" evidence="3">
    <location>
        <begin position="215"/>
        <end position="267"/>
    </location>
</feature>
<dbReference type="EMBL" id="ML978187">
    <property type="protein sequence ID" value="KAF2030718.1"/>
    <property type="molecule type" value="Genomic_DNA"/>
</dbReference>
<gene>
    <name evidence="4" type="ORF">EK21DRAFT_111595</name>
</gene>
<dbReference type="GO" id="GO:0008270">
    <property type="term" value="F:zinc ion binding"/>
    <property type="evidence" value="ECO:0007669"/>
    <property type="project" value="UniProtKB-KW"/>
</dbReference>
<dbReference type="AlphaFoldDB" id="A0A9P4H9V2"/>
<organism evidence="4 5">
    <name type="scientific">Setomelanomma holmii</name>
    <dbReference type="NCBI Taxonomy" id="210430"/>
    <lineage>
        <taxon>Eukaryota</taxon>
        <taxon>Fungi</taxon>
        <taxon>Dikarya</taxon>
        <taxon>Ascomycota</taxon>
        <taxon>Pezizomycotina</taxon>
        <taxon>Dothideomycetes</taxon>
        <taxon>Pleosporomycetidae</taxon>
        <taxon>Pleosporales</taxon>
        <taxon>Pleosporineae</taxon>
        <taxon>Phaeosphaeriaceae</taxon>
        <taxon>Setomelanomma</taxon>
    </lineage>
</organism>
<evidence type="ECO:0000256" key="2">
    <source>
        <dbReference type="SAM" id="MobiDB-lite"/>
    </source>
</evidence>
<dbReference type="Proteomes" id="UP000799777">
    <property type="component" value="Unassembled WGS sequence"/>
</dbReference>
<sequence length="279" mass="31492">MSTHIPFIPTEFLGATLSMKVARSAYLAGDPDSGDTYDEATLDLATMLDKLKSPDIDPMEFVGGCALPSDEPKPSQPSSQSAYLRDCLRIWKEDRLEVVLQELDAQSDAGQEQAGPALDHNQSSSDRNDSSAWSDDEDIEVDYDDEPWEDEDDDIFVRAEHNSNLYPPPEHGDLEEEEPDDFYGRDMVRMEAFDFVEEDLEKVYVTEIAEDDMQCSICWSRFDQSITGDDGEFDHTPIKTPCCKRLFGLECLIEALTSEEVRCPYCRQDIVGIAREGIM</sequence>
<dbReference type="Gene3D" id="3.30.40.10">
    <property type="entry name" value="Zinc/RING finger domain, C3HC4 (zinc finger)"/>
    <property type="match status" value="1"/>
</dbReference>
<dbReference type="InterPro" id="IPR001841">
    <property type="entry name" value="Znf_RING"/>
</dbReference>
<protein>
    <recommendedName>
        <fullName evidence="3">RING-type domain-containing protein</fullName>
    </recommendedName>
</protein>
<feature type="region of interest" description="Disordered" evidence="2">
    <location>
        <begin position="107"/>
        <end position="138"/>
    </location>
</feature>
<name>A0A9P4H9V2_9PLEO</name>
<dbReference type="OrthoDB" id="5396564at2759"/>
<evidence type="ECO:0000313" key="5">
    <source>
        <dbReference type="Proteomes" id="UP000799777"/>
    </source>
</evidence>
<comment type="caution">
    <text evidence="4">The sequence shown here is derived from an EMBL/GenBank/DDBJ whole genome shotgun (WGS) entry which is preliminary data.</text>
</comment>
<reference evidence="4" key="1">
    <citation type="journal article" date="2020" name="Stud. Mycol.">
        <title>101 Dothideomycetes genomes: a test case for predicting lifestyles and emergence of pathogens.</title>
        <authorList>
            <person name="Haridas S."/>
            <person name="Albert R."/>
            <person name="Binder M."/>
            <person name="Bloem J."/>
            <person name="Labutti K."/>
            <person name="Salamov A."/>
            <person name="Andreopoulos B."/>
            <person name="Baker S."/>
            <person name="Barry K."/>
            <person name="Bills G."/>
            <person name="Bluhm B."/>
            <person name="Cannon C."/>
            <person name="Castanera R."/>
            <person name="Culley D."/>
            <person name="Daum C."/>
            <person name="Ezra D."/>
            <person name="Gonzalez J."/>
            <person name="Henrissat B."/>
            <person name="Kuo A."/>
            <person name="Liang C."/>
            <person name="Lipzen A."/>
            <person name="Lutzoni F."/>
            <person name="Magnuson J."/>
            <person name="Mondo S."/>
            <person name="Nolan M."/>
            <person name="Ohm R."/>
            <person name="Pangilinan J."/>
            <person name="Park H.-J."/>
            <person name="Ramirez L."/>
            <person name="Alfaro M."/>
            <person name="Sun H."/>
            <person name="Tritt A."/>
            <person name="Yoshinaga Y."/>
            <person name="Zwiers L.-H."/>
            <person name="Turgeon B."/>
            <person name="Goodwin S."/>
            <person name="Spatafora J."/>
            <person name="Crous P."/>
            <person name="Grigoriev I."/>
        </authorList>
    </citation>
    <scope>NUCLEOTIDE SEQUENCE</scope>
    <source>
        <strain evidence="4">CBS 110217</strain>
    </source>
</reference>
<evidence type="ECO:0000256" key="1">
    <source>
        <dbReference type="PROSITE-ProRule" id="PRU00175"/>
    </source>
</evidence>
<proteinExistence type="predicted"/>
<keyword evidence="1" id="KW-0862">Zinc</keyword>
<dbReference type="SMART" id="SM01197">
    <property type="entry name" value="FANCL_C"/>
    <property type="match status" value="1"/>
</dbReference>
<dbReference type="SUPFAM" id="SSF57850">
    <property type="entry name" value="RING/U-box"/>
    <property type="match status" value="1"/>
</dbReference>
<accession>A0A9P4H9V2</accession>